<evidence type="ECO:0000256" key="2">
    <source>
        <dbReference type="SAM" id="Phobius"/>
    </source>
</evidence>
<accession>A0A0H3A8W9</accession>
<evidence type="ECO:0008006" key="5">
    <source>
        <dbReference type="Google" id="ProtNLM"/>
    </source>
</evidence>
<dbReference type="AlphaFoldDB" id="A0A0H3A8W9"/>
<evidence type="ECO:0000313" key="4">
    <source>
        <dbReference type="Proteomes" id="UP000009173"/>
    </source>
</evidence>
<feature type="transmembrane region" description="Helical" evidence="2">
    <location>
        <begin position="17"/>
        <end position="35"/>
    </location>
</feature>
<proteinExistence type="inferred from homology"/>
<dbReference type="EMBL" id="CP000527">
    <property type="protein sequence ID" value="ABM28713.1"/>
    <property type="molecule type" value="Genomic_DNA"/>
</dbReference>
<dbReference type="PANTHER" id="PTHR33219">
    <property type="entry name" value="YLMG HOMOLOG PROTEIN 2, CHLOROPLASTIC"/>
    <property type="match status" value="1"/>
</dbReference>
<dbReference type="GO" id="GO:0016020">
    <property type="term" value="C:membrane"/>
    <property type="evidence" value="ECO:0007669"/>
    <property type="project" value="InterPro"/>
</dbReference>
<dbReference type="InterPro" id="IPR003425">
    <property type="entry name" value="CCB3/YggT"/>
</dbReference>
<organism evidence="3 4">
    <name type="scientific">Nitratidesulfovibrio vulgaris (strain DP4)</name>
    <name type="common">Desulfovibrio vulgaris</name>
    <dbReference type="NCBI Taxonomy" id="391774"/>
    <lineage>
        <taxon>Bacteria</taxon>
        <taxon>Pseudomonadati</taxon>
        <taxon>Thermodesulfobacteriota</taxon>
        <taxon>Desulfovibrionia</taxon>
        <taxon>Desulfovibrionales</taxon>
        <taxon>Desulfovibrionaceae</taxon>
        <taxon>Nitratidesulfovibrio</taxon>
    </lineage>
</organism>
<dbReference type="HOGENOM" id="CLU_136788_1_0_7"/>
<dbReference type="RefSeq" id="WP_010938667.1">
    <property type="nucleotide sequence ID" value="NC_008751.1"/>
</dbReference>
<sequence length="100" mass="11315">MFVVANIVVGIAKILDAILNLYFWVIIAAAVLSWVNPDPYNPVVRVVRNLTEPVFYRVRKWLPFTYVGGLDLSPLVVLLGIQIINSVLVQSLYQLAVRLY</sequence>
<dbReference type="KEGG" id="dvl:Dvul_1696"/>
<reference evidence="4" key="1">
    <citation type="journal article" date="2009" name="Environ. Microbiol.">
        <title>Contribution of mobile genetic elements to Desulfovibrio vulgaris genome plasticity.</title>
        <authorList>
            <person name="Walker C.B."/>
            <person name="Stolyar S."/>
            <person name="Chivian D."/>
            <person name="Pinel N."/>
            <person name="Gabster J.A."/>
            <person name="Dehal P.S."/>
            <person name="He Z."/>
            <person name="Yang Z.K."/>
            <person name="Yen H.C."/>
            <person name="Zhou J."/>
            <person name="Wall J.D."/>
            <person name="Hazen T.C."/>
            <person name="Arkin A.P."/>
            <person name="Stahl D.A."/>
        </authorList>
    </citation>
    <scope>NUCLEOTIDE SEQUENCE [LARGE SCALE GENOMIC DNA]</scope>
    <source>
        <strain evidence="4">DP4</strain>
    </source>
</reference>
<dbReference type="Pfam" id="PF02325">
    <property type="entry name" value="CCB3_YggT"/>
    <property type="match status" value="1"/>
</dbReference>
<keyword evidence="2" id="KW-0812">Transmembrane</keyword>
<evidence type="ECO:0000256" key="1">
    <source>
        <dbReference type="ARBA" id="ARBA00010894"/>
    </source>
</evidence>
<evidence type="ECO:0000313" key="3">
    <source>
        <dbReference type="EMBL" id="ABM28713.1"/>
    </source>
</evidence>
<feature type="transmembrane region" description="Helical" evidence="2">
    <location>
        <begin position="72"/>
        <end position="93"/>
    </location>
</feature>
<keyword evidence="2" id="KW-1133">Transmembrane helix</keyword>
<gene>
    <name evidence="3" type="ordered locus">Dvul_1696</name>
</gene>
<comment type="similarity">
    <text evidence="1">Belongs to the YggT family.</text>
</comment>
<dbReference type="PANTHER" id="PTHR33219:SF14">
    <property type="entry name" value="PROTEIN COFACTOR ASSEMBLY OF COMPLEX C SUBUNIT B CCB3, CHLOROPLASTIC-RELATED"/>
    <property type="match status" value="1"/>
</dbReference>
<protein>
    <recommendedName>
        <fullName evidence="5">YggT family protein</fullName>
    </recommendedName>
</protein>
<dbReference type="Proteomes" id="UP000009173">
    <property type="component" value="Chromosome"/>
</dbReference>
<keyword evidence="2" id="KW-0472">Membrane</keyword>
<name>A0A0H3A8W9_NITV4</name>